<organism evidence="1 2">
    <name type="scientific">Dulcicalothrix desertica PCC 7102</name>
    <dbReference type="NCBI Taxonomy" id="232991"/>
    <lineage>
        <taxon>Bacteria</taxon>
        <taxon>Bacillati</taxon>
        <taxon>Cyanobacteriota</taxon>
        <taxon>Cyanophyceae</taxon>
        <taxon>Nostocales</taxon>
        <taxon>Calotrichaceae</taxon>
        <taxon>Dulcicalothrix</taxon>
    </lineage>
</organism>
<evidence type="ECO:0008006" key="3">
    <source>
        <dbReference type="Google" id="ProtNLM"/>
    </source>
</evidence>
<reference evidence="1" key="2">
    <citation type="journal article" date="2019" name="Genome Biol. Evol.">
        <title>Day and night: Metabolic profiles and evolutionary relationships of six axenic non-marine cyanobacteria.</title>
        <authorList>
            <person name="Will S.E."/>
            <person name="Henke P."/>
            <person name="Boedeker C."/>
            <person name="Huang S."/>
            <person name="Brinkmann H."/>
            <person name="Rohde M."/>
            <person name="Jarek M."/>
            <person name="Friedl T."/>
            <person name="Seufert S."/>
            <person name="Schumacher M."/>
            <person name="Overmann J."/>
            <person name="Neumann-Schaal M."/>
            <person name="Petersen J."/>
        </authorList>
    </citation>
    <scope>NUCLEOTIDE SEQUENCE [LARGE SCALE GENOMIC DNA]</scope>
    <source>
        <strain evidence="1">PCC 7102</strain>
    </source>
</reference>
<gene>
    <name evidence="1" type="ORF">DSM106972_030150</name>
</gene>
<dbReference type="OrthoDB" id="425943at2"/>
<evidence type="ECO:0000313" key="1">
    <source>
        <dbReference type="EMBL" id="RUT06758.1"/>
    </source>
</evidence>
<reference evidence="1" key="1">
    <citation type="submission" date="2018-12" db="EMBL/GenBank/DDBJ databases">
        <authorList>
            <person name="Will S."/>
            <person name="Neumann-Schaal M."/>
            <person name="Henke P."/>
        </authorList>
    </citation>
    <scope>NUCLEOTIDE SEQUENCE</scope>
    <source>
        <strain evidence="1">PCC 7102</strain>
    </source>
</reference>
<evidence type="ECO:0000313" key="2">
    <source>
        <dbReference type="Proteomes" id="UP000271624"/>
    </source>
</evidence>
<protein>
    <recommendedName>
        <fullName evidence="3">Excinuclease ATPase subunit</fullName>
    </recommendedName>
</protein>
<proteinExistence type="predicted"/>
<dbReference type="AlphaFoldDB" id="A0A433VKU9"/>
<dbReference type="EMBL" id="RSCL01000006">
    <property type="protein sequence ID" value="RUT06758.1"/>
    <property type="molecule type" value="Genomic_DNA"/>
</dbReference>
<name>A0A433VKU9_9CYAN</name>
<dbReference type="RefSeq" id="WP_127081521.1">
    <property type="nucleotide sequence ID" value="NZ_RSCL01000006.1"/>
</dbReference>
<keyword evidence="2" id="KW-1185">Reference proteome</keyword>
<sequence length="111" mass="12937">MSQMDKELLELQLLGIKPVHFADLVRTAQLMYNPASCMSGIDIEVDWEELGVPNDVLENLRVLGYEYRYALPDVAPSIVWSKLKPETRVWFVANKDELWKFEEYFPALDED</sequence>
<dbReference type="Proteomes" id="UP000271624">
    <property type="component" value="Unassembled WGS sequence"/>
</dbReference>
<accession>A0A433VKU9</accession>
<comment type="caution">
    <text evidence="1">The sequence shown here is derived from an EMBL/GenBank/DDBJ whole genome shotgun (WGS) entry which is preliminary data.</text>
</comment>